<evidence type="ECO:0000256" key="1">
    <source>
        <dbReference type="SAM" id="MobiDB-lite"/>
    </source>
</evidence>
<name>A0A3N4I2J4_ASCIM</name>
<dbReference type="Proteomes" id="UP000275078">
    <property type="component" value="Unassembled WGS sequence"/>
</dbReference>
<feature type="region of interest" description="Disordered" evidence="1">
    <location>
        <begin position="76"/>
        <end position="148"/>
    </location>
</feature>
<organism evidence="2 3">
    <name type="scientific">Ascobolus immersus RN42</name>
    <dbReference type="NCBI Taxonomy" id="1160509"/>
    <lineage>
        <taxon>Eukaryota</taxon>
        <taxon>Fungi</taxon>
        <taxon>Dikarya</taxon>
        <taxon>Ascomycota</taxon>
        <taxon>Pezizomycotina</taxon>
        <taxon>Pezizomycetes</taxon>
        <taxon>Pezizales</taxon>
        <taxon>Ascobolaceae</taxon>
        <taxon>Ascobolus</taxon>
    </lineage>
</organism>
<protein>
    <submittedName>
        <fullName evidence="2">Uncharacterized protein</fullName>
    </submittedName>
</protein>
<accession>A0A3N4I2J4</accession>
<proteinExistence type="predicted"/>
<dbReference type="AlphaFoldDB" id="A0A3N4I2J4"/>
<sequence length="162" mass="18743">MAQGVPFTFNYMDDSDYDSEIDDYETIYELFEGDETLIKGAIQHRAEENAAFFRFPVSSKEQQAETFKKVLHYGKHLKEKRQARREKYRKPKPREGSPNAFINNERMLEAEADSSCGGRTGQTRLPGRLTAADKNSEKNSHYEKDPARACRITIREYTPPCH</sequence>
<evidence type="ECO:0000313" key="3">
    <source>
        <dbReference type="Proteomes" id="UP000275078"/>
    </source>
</evidence>
<gene>
    <name evidence="2" type="ORF">BJ508DRAFT_307538</name>
</gene>
<evidence type="ECO:0000313" key="2">
    <source>
        <dbReference type="EMBL" id="RPA80335.1"/>
    </source>
</evidence>
<feature type="compositionally biased region" description="Basic and acidic residues" evidence="1">
    <location>
        <begin position="134"/>
        <end position="148"/>
    </location>
</feature>
<keyword evidence="3" id="KW-1185">Reference proteome</keyword>
<dbReference type="EMBL" id="ML119689">
    <property type="protein sequence ID" value="RPA80335.1"/>
    <property type="molecule type" value="Genomic_DNA"/>
</dbReference>
<reference evidence="2 3" key="1">
    <citation type="journal article" date="2018" name="Nat. Ecol. Evol.">
        <title>Pezizomycetes genomes reveal the molecular basis of ectomycorrhizal truffle lifestyle.</title>
        <authorList>
            <person name="Murat C."/>
            <person name="Payen T."/>
            <person name="Noel B."/>
            <person name="Kuo A."/>
            <person name="Morin E."/>
            <person name="Chen J."/>
            <person name="Kohler A."/>
            <person name="Krizsan K."/>
            <person name="Balestrini R."/>
            <person name="Da Silva C."/>
            <person name="Montanini B."/>
            <person name="Hainaut M."/>
            <person name="Levati E."/>
            <person name="Barry K.W."/>
            <person name="Belfiori B."/>
            <person name="Cichocki N."/>
            <person name="Clum A."/>
            <person name="Dockter R.B."/>
            <person name="Fauchery L."/>
            <person name="Guy J."/>
            <person name="Iotti M."/>
            <person name="Le Tacon F."/>
            <person name="Lindquist E.A."/>
            <person name="Lipzen A."/>
            <person name="Malagnac F."/>
            <person name="Mello A."/>
            <person name="Molinier V."/>
            <person name="Miyauchi S."/>
            <person name="Poulain J."/>
            <person name="Riccioni C."/>
            <person name="Rubini A."/>
            <person name="Sitrit Y."/>
            <person name="Splivallo R."/>
            <person name="Traeger S."/>
            <person name="Wang M."/>
            <person name="Zifcakova L."/>
            <person name="Wipf D."/>
            <person name="Zambonelli A."/>
            <person name="Paolocci F."/>
            <person name="Nowrousian M."/>
            <person name="Ottonello S."/>
            <person name="Baldrian P."/>
            <person name="Spatafora J.W."/>
            <person name="Henrissat B."/>
            <person name="Nagy L.G."/>
            <person name="Aury J.M."/>
            <person name="Wincker P."/>
            <person name="Grigoriev I.V."/>
            <person name="Bonfante P."/>
            <person name="Martin F.M."/>
        </authorList>
    </citation>
    <scope>NUCLEOTIDE SEQUENCE [LARGE SCALE GENOMIC DNA]</scope>
    <source>
        <strain evidence="2 3">RN42</strain>
    </source>
</reference>
<feature type="compositionally biased region" description="Basic residues" evidence="1">
    <location>
        <begin position="76"/>
        <end position="92"/>
    </location>
</feature>